<evidence type="ECO:0000256" key="2">
    <source>
        <dbReference type="ARBA" id="ARBA00023125"/>
    </source>
</evidence>
<dbReference type="PANTHER" id="PTHR24567">
    <property type="entry name" value="CRP FAMILY TRANSCRIPTIONAL REGULATORY PROTEIN"/>
    <property type="match status" value="1"/>
</dbReference>
<accession>A0A941D0D5</accession>
<organism evidence="5 6">
    <name type="scientific">Phenylobacterium glaciei</name>
    <dbReference type="NCBI Taxonomy" id="2803784"/>
    <lineage>
        <taxon>Bacteria</taxon>
        <taxon>Pseudomonadati</taxon>
        <taxon>Pseudomonadota</taxon>
        <taxon>Alphaproteobacteria</taxon>
        <taxon>Caulobacterales</taxon>
        <taxon>Caulobacteraceae</taxon>
        <taxon>Phenylobacterium</taxon>
    </lineage>
</organism>
<dbReference type="InterPro" id="IPR018490">
    <property type="entry name" value="cNMP-bd_dom_sf"/>
</dbReference>
<keyword evidence="3" id="KW-0804">Transcription</keyword>
<comment type="caution">
    <text evidence="5">The sequence shown here is derived from an EMBL/GenBank/DDBJ whole genome shotgun (WGS) entry which is preliminary data.</text>
</comment>
<feature type="domain" description="HTH crp-type" evidence="4">
    <location>
        <begin position="131"/>
        <end position="197"/>
    </location>
</feature>
<name>A0A941D0D5_9CAUL</name>
<dbReference type="InterPro" id="IPR036390">
    <property type="entry name" value="WH_DNA-bd_sf"/>
</dbReference>
<dbReference type="EMBL" id="JAGSGD010000001">
    <property type="protein sequence ID" value="MBR7619139.1"/>
    <property type="molecule type" value="Genomic_DNA"/>
</dbReference>
<dbReference type="InterPro" id="IPR050397">
    <property type="entry name" value="Env_Response_Regulators"/>
</dbReference>
<dbReference type="GO" id="GO:0005829">
    <property type="term" value="C:cytosol"/>
    <property type="evidence" value="ECO:0007669"/>
    <property type="project" value="TreeGrafter"/>
</dbReference>
<dbReference type="GO" id="GO:0003677">
    <property type="term" value="F:DNA binding"/>
    <property type="evidence" value="ECO:0007669"/>
    <property type="project" value="UniProtKB-KW"/>
</dbReference>
<keyword evidence="6" id="KW-1185">Reference proteome</keyword>
<sequence>MDPEDMAALGPFLTETALSTGELLHQPEQPVEVIYFPSSAVASVVTPTRDGRSVESATIGFESVTGLPSALSGEPSSSRVFTQVAGSAIRLPADKLQEQAFRSAPLLHLLLRHIEANISQAQQSVACNALHEAGQRLARWLLMTQDRVSGPVVPLTQEYLAIMLGVQRTTVTLVASAFKRAGLINYRRGAITILDRAGLEREACECYALSKVRFDRLLKTPA</sequence>
<keyword evidence="1" id="KW-0805">Transcription regulation</keyword>
<dbReference type="GO" id="GO:0003700">
    <property type="term" value="F:DNA-binding transcription factor activity"/>
    <property type="evidence" value="ECO:0007669"/>
    <property type="project" value="TreeGrafter"/>
</dbReference>
<dbReference type="Gene3D" id="1.10.10.10">
    <property type="entry name" value="Winged helix-like DNA-binding domain superfamily/Winged helix DNA-binding domain"/>
    <property type="match status" value="1"/>
</dbReference>
<dbReference type="PANTHER" id="PTHR24567:SF74">
    <property type="entry name" value="HTH-TYPE TRANSCRIPTIONAL REGULATOR ARCR"/>
    <property type="match status" value="1"/>
</dbReference>
<dbReference type="SUPFAM" id="SSF46785">
    <property type="entry name" value="Winged helix' DNA-binding domain"/>
    <property type="match status" value="1"/>
</dbReference>
<gene>
    <name evidence="5" type="ORF">JKL49_07025</name>
</gene>
<dbReference type="InterPro" id="IPR014710">
    <property type="entry name" value="RmlC-like_jellyroll"/>
</dbReference>
<dbReference type="PROSITE" id="PS51063">
    <property type="entry name" value="HTH_CRP_2"/>
    <property type="match status" value="1"/>
</dbReference>
<dbReference type="InterPro" id="IPR012318">
    <property type="entry name" value="HTH_CRP"/>
</dbReference>
<evidence type="ECO:0000313" key="5">
    <source>
        <dbReference type="EMBL" id="MBR7619139.1"/>
    </source>
</evidence>
<proteinExistence type="predicted"/>
<protein>
    <submittedName>
        <fullName evidence="5">Crp/Fnr family transcriptional regulator</fullName>
    </submittedName>
</protein>
<dbReference type="InterPro" id="IPR036388">
    <property type="entry name" value="WH-like_DNA-bd_sf"/>
</dbReference>
<reference evidence="5" key="1">
    <citation type="submission" date="2021-04" db="EMBL/GenBank/DDBJ databases">
        <title>Draft genome assembly of strain Phenylobacterium sp. 20VBR1 using MiniION and Illumina platforms.</title>
        <authorList>
            <person name="Thomas F.A."/>
            <person name="Krishnan K.P."/>
            <person name="Sinha R.K."/>
        </authorList>
    </citation>
    <scope>NUCLEOTIDE SEQUENCE</scope>
    <source>
        <strain evidence="5">20VBR1</strain>
    </source>
</reference>
<evidence type="ECO:0000256" key="3">
    <source>
        <dbReference type="ARBA" id="ARBA00023163"/>
    </source>
</evidence>
<dbReference type="Gene3D" id="2.60.120.10">
    <property type="entry name" value="Jelly Rolls"/>
    <property type="match status" value="1"/>
</dbReference>
<dbReference type="AlphaFoldDB" id="A0A941D0D5"/>
<evidence type="ECO:0000313" key="6">
    <source>
        <dbReference type="Proteomes" id="UP000622580"/>
    </source>
</evidence>
<dbReference type="SUPFAM" id="SSF51206">
    <property type="entry name" value="cAMP-binding domain-like"/>
    <property type="match status" value="1"/>
</dbReference>
<evidence type="ECO:0000256" key="1">
    <source>
        <dbReference type="ARBA" id="ARBA00023015"/>
    </source>
</evidence>
<dbReference type="Pfam" id="PF13545">
    <property type="entry name" value="HTH_Crp_2"/>
    <property type="match status" value="1"/>
</dbReference>
<keyword evidence="2" id="KW-0238">DNA-binding</keyword>
<dbReference type="Proteomes" id="UP000622580">
    <property type="component" value="Unassembled WGS sequence"/>
</dbReference>
<evidence type="ECO:0000259" key="4">
    <source>
        <dbReference type="PROSITE" id="PS51063"/>
    </source>
</evidence>
<dbReference type="SMART" id="SM00419">
    <property type="entry name" value="HTH_CRP"/>
    <property type="match status" value="1"/>
</dbReference>